<dbReference type="SUPFAM" id="SSF52833">
    <property type="entry name" value="Thioredoxin-like"/>
    <property type="match status" value="1"/>
</dbReference>
<protein>
    <recommendedName>
        <fullName evidence="4">Glutathione transferase</fullName>
    </recommendedName>
</protein>
<dbReference type="GO" id="GO:0006749">
    <property type="term" value="P:glutathione metabolic process"/>
    <property type="evidence" value="ECO:0007669"/>
    <property type="project" value="TreeGrafter"/>
</dbReference>
<evidence type="ECO:0008006" key="4">
    <source>
        <dbReference type="Google" id="ProtNLM"/>
    </source>
</evidence>
<dbReference type="InterPro" id="IPR050213">
    <property type="entry name" value="GST_superfamily"/>
</dbReference>
<dbReference type="InterPro" id="IPR004046">
    <property type="entry name" value="GST_C"/>
</dbReference>
<dbReference type="Pfam" id="PF14497">
    <property type="entry name" value="GST_C_3"/>
    <property type="match status" value="1"/>
</dbReference>
<feature type="domain" description="GST C-terminal" evidence="2">
    <location>
        <begin position="85"/>
        <end position="215"/>
    </location>
</feature>
<dbReference type="SFLD" id="SFLDS00019">
    <property type="entry name" value="Glutathione_Transferase_(cytos"/>
    <property type="match status" value="1"/>
</dbReference>
<gene>
    <name evidence="3" type="ORF">LGLO00237_LOCUS27532</name>
</gene>
<evidence type="ECO:0000313" key="3">
    <source>
        <dbReference type="EMBL" id="CAE0675755.1"/>
    </source>
</evidence>
<dbReference type="InterPro" id="IPR040079">
    <property type="entry name" value="Glutathione_S-Trfase"/>
</dbReference>
<dbReference type="AlphaFoldDB" id="A0A7S3Z912"/>
<dbReference type="SUPFAM" id="SSF47616">
    <property type="entry name" value="GST C-terminal domain-like"/>
    <property type="match status" value="1"/>
</dbReference>
<dbReference type="CDD" id="cd03192">
    <property type="entry name" value="GST_C_Sigma_like"/>
    <property type="match status" value="1"/>
</dbReference>
<name>A0A7S3Z912_9EUKA</name>
<dbReference type="CDD" id="cd03039">
    <property type="entry name" value="GST_N_Sigma_like"/>
    <property type="match status" value="1"/>
</dbReference>
<dbReference type="InterPro" id="IPR004045">
    <property type="entry name" value="Glutathione_S-Trfase_N"/>
</dbReference>
<dbReference type="Gene3D" id="1.20.1050.10">
    <property type="match status" value="1"/>
</dbReference>
<dbReference type="Gene3D" id="3.40.30.10">
    <property type="entry name" value="Glutaredoxin"/>
    <property type="match status" value="1"/>
</dbReference>
<dbReference type="InterPro" id="IPR036249">
    <property type="entry name" value="Thioredoxin-like_sf"/>
</dbReference>
<dbReference type="PANTHER" id="PTHR11571:SF252">
    <property type="entry name" value="GLUTATHIONE S-TRANSFERASE"/>
    <property type="match status" value="1"/>
</dbReference>
<evidence type="ECO:0000259" key="1">
    <source>
        <dbReference type="PROSITE" id="PS50404"/>
    </source>
</evidence>
<feature type="domain" description="GST N-terminal" evidence="1">
    <location>
        <begin position="5"/>
        <end position="83"/>
    </location>
</feature>
<dbReference type="InterPro" id="IPR010987">
    <property type="entry name" value="Glutathione-S-Trfase_C-like"/>
</dbReference>
<organism evidence="3">
    <name type="scientific">Lotharella globosa</name>
    <dbReference type="NCBI Taxonomy" id="91324"/>
    <lineage>
        <taxon>Eukaryota</taxon>
        <taxon>Sar</taxon>
        <taxon>Rhizaria</taxon>
        <taxon>Cercozoa</taxon>
        <taxon>Chlorarachniophyceae</taxon>
        <taxon>Lotharella</taxon>
    </lineage>
</organism>
<proteinExistence type="predicted"/>
<dbReference type="PROSITE" id="PS50405">
    <property type="entry name" value="GST_CTER"/>
    <property type="match status" value="1"/>
</dbReference>
<reference evidence="3" key="1">
    <citation type="submission" date="2021-01" db="EMBL/GenBank/DDBJ databases">
        <authorList>
            <person name="Corre E."/>
            <person name="Pelletier E."/>
            <person name="Niang G."/>
            <person name="Scheremetjew M."/>
            <person name="Finn R."/>
            <person name="Kale V."/>
            <person name="Holt S."/>
            <person name="Cochrane G."/>
            <person name="Meng A."/>
            <person name="Brown T."/>
            <person name="Cohen L."/>
        </authorList>
    </citation>
    <scope>NUCLEOTIDE SEQUENCE</scope>
    <source>
        <strain evidence="3">CCCM811</strain>
    </source>
</reference>
<dbReference type="SFLD" id="SFLDG01205">
    <property type="entry name" value="AMPS.1"/>
    <property type="match status" value="1"/>
</dbReference>
<dbReference type="PROSITE" id="PS50404">
    <property type="entry name" value="GST_NTER"/>
    <property type="match status" value="1"/>
</dbReference>
<dbReference type="InterPro" id="IPR036282">
    <property type="entry name" value="Glutathione-S-Trfase_C_sf"/>
</dbReference>
<dbReference type="EMBL" id="HBIV01038722">
    <property type="protein sequence ID" value="CAE0675755.1"/>
    <property type="molecule type" value="Transcribed_RNA"/>
</dbReference>
<sequence>MAESKKYKLTYFDMPARAEPHRLAFWIGKIDFEDERVEFKDWPKLKPTTPFGSLPLLTLPDGDIGNQGRAMARFIGKKTGLYPDDAVQAMHVDEILDTCEDLQSAVNSAGKGLEKAEKEKKRVEAVTTGKGALILKSIEAFIKKHGKEGHAVGEKLTIADLYLFSFMTMAVSGFFDGIPKDLLKDYPSIQAVRKTVATHPSVVERYKAEKSANPVFKVFAAVGASL</sequence>
<dbReference type="GO" id="GO:0004364">
    <property type="term" value="F:glutathione transferase activity"/>
    <property type="evidence" value="ECO:0007669"/>
    <property type="project" value="TreeGrafter"/>
</dbReference>
<evidence type="ECO:0000259" key="2">
    <source>
        <dbReference type="PROSITE" id="PS50405"/>
    </source>
</evidence>
<accession>A0A7S3Z912</accession>
<dbReference type="PANTHER" id="PTHR11571">
    <property type="entry name" value="GLUTATHIONE S-TRANSFERASE"/>
    <property type="match status" value="1"/>
</dbReference>
<dbReference type="SFLD" id="SFLDG00363">
    <property type="entry name" value="AMPS_(cytGST):_Alpha-__Mu-__Pi"/>
    <property type="match status" value="1"/>
</dbReference>